<reference evidence="2 3" key="1">
    <citation type="submission" date="2021-02" db="EMBL/GenBank/DDBJ databases">
        <title>Leishmania (Mundinia) enrietti genome sequencing and assembly.</title>
        <authorList>
            <person name="Almutairi H."/>
            <person name="Gatherer D."/>
        </authorList>
    </citation>
    <scope>NUCLEOTIDE SEQUENCE [LARGE SCALE GENOMIC DNA]</scope>
    <source>
        <strain evidence="2">CUR178</strain>
    </source>
</reference>
<feature type="transmembrane region" description="Helical" evidence="1">
    <location>
        <begin position="90"/>
        <end position="107"/>
    </location>
</feature>
<feature type="transmembrane region" description="Helical" evidence="1">
    <location>
        <begin position="49"/>
        <end position="69"/>
    </location>
</feature>
<gene>
    <name evidence="2" type="ORF">CUR178_06813</name>
</gene>
<keyword evidence="1" id="KW-0812">Transmembrane</keyword>
<dbReference type="GeneID" id="94173978"/>
<dbReference type="RefSeq" id="XP_067694462.1">
    <property type="nucleotide sequence ID" value="XM_067838468.1"/>
</dbReference>
<feature type="transmembrane region" description="Helical" evidence="1">
    <location>
        <begin position="119"/>
        <end position="137"/>
    </location>
</feature>
<sequence>MDVGVVGWCDYIVPDVLADVLKVVGDRTGMSWGVMSSHQYWFQPPKLHVVLWVMAMMLCAVLHSQSRGFRAAAIARLSKAGLGRSLKCTINKLIAYMLMGCLAAQGFSKASRPKPLVQLGWLLMPCHVFTGIWVYVFMRNQPHQYGSGCYLASLLVDWVWCPIGAVAQPDWGDHQYRWEGYAFFLQHGLLVVVPLYFAARYDTLELDWAHLCHLTWVSVFVNFALFTPCGLLLGLNLNYQLAPPLLKSSAPAALRAVLYRPALTPLFVTLSIISNTGVRLLGKAISKHFNSAQKLTKLK</sequence>
<protein>
    <submittedName>
        <fullName evidence="2">Uncharacterized protein</fullName>
    </submittedName>
</protein>
<evidence type="ECO:0000256" key="1">
    <source>
        <dbReference type="SAM" id="Phobius"/>
    </source>
</evidence>
<feature type="transmembrane region" description="Helical" evidence="1">
    <location>
        <begin position="257"/>
        <end position="278"/>
    </location>
</feature>
<feature type="transmembrane region" description="Helical" evidence="1">
    <location>
        <begin position="180"/>
        <end position="199"/>
    </location>
</feature>
<accession>A0A836GIT0</accession>
<proteinExistence type="predicted"/>
<dbReference type="AlphaFoldDB" id="A0A836GIT0"/>
<keyword evidence="3" id="KW-1185">Reference proteome</keyword>
<comment type="caution">
    <text evidence="2">The sequence shown here is derived from an EMBL/GenBank/DDBJ whole genome shotgun (WGS) entry which is preliminary data.</text>
</comment>
<name>A0A836GIT0_LEIEN</name>
<dbReference type="Pfam" id="PF14808">
    <property type="entry name" value="TMEM164"/>
    <property type="match status" value="1"/>
</dbReference>
<dbReference type="PANTHER" id="PTHR20948">
    <property type="entry name" value="TRANSMEMBRANE PROTEIN 164"/>
    <property type="match status" value="1"/>
</dbReference>
<dbReference type="EMBL" id="JAFHKP010000015">
    <property type="protein sequence ID" value="KAG5482772.1"/>
    <property type="molecule type" value="Genomic_DNA"/>
</dbReference>
<dbReference type="KEGG" id="lenr:94173978"/>
<dbReference type="Proteomes" id="UP000674179">
    <property type="component" value="Chromosome 15"/>
</dbReference>
<evidence type="ECO:0000313" key="3">
    <source>
        <dbReference type="Proteomes" id="UP000674179"/>
    </source>
</evidence>
<keyword evidence="1" id="KW-0472">Membrane</keyword>
<dbReference type="InterPro" id="IPR026508">
    <property type="entry name" value="TMEM164"/>
</dbReference>
<dbReference type="PANTHER" id="PTHR20948:SF2">
    <property type="entry name" value="TRANSMEMBRANE PROTEIN 164"/>
    <property type="match status" value="1"/>
</dbReference>
<feature type="transmembrane region" description="Helical" evidence="1">
    <location>
        <begin position="149"/>
        <end position="168"/>
    </location>
</feature>
<keyword evidence="1" id="KW-1133">Transmembrane helix</keyword>
<evidence type="ECO:0000313" key="2">
    <source>
        <dbReference type="EMBL" id="KAG5482772.1"/>
    </source>
</evidence>
<organism evidence="2 3">
    <name type="scientific">Leishmania enriettii</name>
    <dbReference type="NCBI Taxonomy" id="5663"/>
    <lineage>
        <taxon>Eukaryota</taxon>
        <taxon>Discoba</taxon>
        <taxon>Euglenozoa</taxon>
        <taxon>Kinetoplastea</taxon>
        <taxon>Metakinetoplastina</taxon>
        <taxon>Trypanosomatida</taxon>
        <taxon>Trypanosomatidae</taxon>
        <taxon>Leishmaniinae</taxon>
        <taxon>Leishmania</taxon>
    </lineage>
</organism>
<dbReference type="OrthoDB" id="17328at2759"/>
<feature type="transmembrane region" description="Helical" evidence="1">
    <location>
        <begin position="211"/>
        <end position="237"/>
    </location>
</feature>